<dbReference type="PANTHER" id="PTHR37951">
    <property type="entry name" value="CYTOPLASMIC PROTEIN-RELATED"/>
    <property type="match status" value="1"/>
</dbReference>
<dbReference type="Proteomes" id="UP001157186">
    <property type="component" value="Unassembled WGS sequence"/>
</dbReference>
<keyword evidence="4" id="KW-1185">Reference proteome</keyword>
<evidence type="ECO:0000256" key="1">
    <source>
        <dbReference type="SAM" id="MobiDB-lite"/>
    </source>
</evidence>
<dbReference type="InterPro" id="IPR010657">
    <property type="entry name" value="ImpA_N"/>
</dbReference>
<proteinExistence type="predicted"/>
<feature type="region of interest" description="Disordered" evidence="1">
    <location>
        <begin position="271"/>
        <end position="305"/>
    </location>
</feature>
<dbReference type="NCBIfam" id="TIGR03363">
    <property type="entry name" value="VI_chp_8"/>
    <property type="match status" value="1"/>
</dbReference>
<feature type="compositionally biased region" description="Gly residues" evidence="1">
    <location>
        <begin position="287"/>
        <end position="301"/>
    </location>
</feature>
<dbReference type="Pfam" id="PF06812">
    <property type="entry name" value="ImpA_N"/>
    <property type="match status" value="1"/>
</dbReference>
<evidence type="ECO:0000313" key="4">
    <source>
        <dbReference type="Proteomes" id="UP001157186"/>
    </source>
</evidence>
<name>A0ABQ6H0M3_9GAMM</name>
<sequence>MRLRTAEQQPDEYMQYHMGYSLEDLMSPIGEDGVGESVRHNGVYSTIKAARKFDDPTLPVGVWEKDLKTADWSQVKNAALEALANKSKDLQLGIWLFEASLHLEGFAGIAPAALLVQQLCEHYWDNMYPQMMDGDVEFRTNPLSWINTKLTPVIKTLPLTLAKLDGGEVSWNDWEAAQYTEKLLKQKQLKNIGDRLTVDDFKQRILATESEHFFNLVTQIEDALMAIDYLQNWLDQKCGDDSPGFGDMTGVLNEITQMMISELERRGISMAPASDNNAEGGDKGEGQHGAGGGGGDSGEGATGPLTTREDAFAALRRAADFLIKDDPHSMVPYLVYTACDWGKQSAPALYQEVFLSKQGQINVFEMMGIEK</sequence>
<evidence type="ECO:0000313" key="3">
    <source>
        <dbReference type="EMBL" id="GLX80372.1"/>
    </source>
</evidence>
<reference evidence="3 4" key="1">
    <citation type="submission" date="2023-03" db="EMBL/GenBank/DDBJ databases">
        <title>Draft genome sequence of Thalassotalea insulae KCTC 62186T.</title>
        <authorList>
            <person name="Sawabe T."/>
        </authorList>
    </citation>
    <scope>NUCLEOTIDE SEQUENCE [LARGE SCALE GENOMIC DNA]</scope>
    <source>
        <strain evidence="3 4">KCTC 62186</strain>
    </source>
</reference>
<organism evidence="3 4">
    <name type="scientific">Thalassotalea insulae</name>
    <dbReference type="NCBI Taxonomy" id="2056778"/>
    <lineage>
        <taxon>Bacteria</taxon>
        <taxon>Pseudomonadati</taxon>
        <taxon>Pseudomonadota</taxon>
        <taxon>Gammaproteobacteria</taxon>
        <taxon>Alteromonadales</taxon>
        <taxon>Colwelliaceae</taxon>
        <taxon>Thalassotalea</taxon>
    </lineage>
</organism>
<accession>A0ABQ6H0M3</accession>
<gene>
    <name evidence="3" type="ORF">tinsulaeT_37120</name>
</gene>
<dbReference type="PANTHER" id="PTHR37951:SF1">
    <property type="entry name" value="TYPE VI SECRETION SYSTEM COMPONENT TSSA1"/>
    <property type="match status" value="1"/>
</dbReference>
<protein>
    <recommendedName>
        <fullName evidence="2">ImpA N-terminal domain-containing protein</fullName>
    </recommendedName>
</protein>
<evidence type="ECO:0000259" key="2">
    <source>
        <dbReference type="Pfam" id="PF06812"/>
    </source>
</evidence>
<dbReference type="EMBL" id="BSST01000001">
    <property type="protein sequence ID" value="GLX80372.1"/>
    <property type="molecule type" value="Genomic_DNA"/>
</dbReference>
<dbReference type="InterPro" id="IPR017740">
    <property type="entry name" value="TssA-like"/>
</dbReference>
<dbReference type="RefSeq" id="WP_284246352.1">
    <property type="nucleotide sequence ID" value="NZ_BSST01000001.1"/>
</dbReference>
<feature type="domain" description="ImpA N-terminal" evidence="2">
    <location>
        <begin position="28"/>
        <end position="147"/>
    </location>
</feature>
<comment type="caution">
    <text evidence="3">The sequence shown here is derived from an EMBL/GenBank/DDBJ whole genome shotgun (WGS) entry which is preliminary data.</text>
</comment>